<dbReference type="SUPFAM" id="SSF56801">
    <property type="entry name" value="Acetyl-CoA synthetase-like"/>
    <property type="match status" value="1"/>
</dbReference>
<dbReference type="AlphaFoldDB" id="A0A3B0U4K6"/>
<evidence type="ECO:0000313" key="1">
    <source>
        <dbReference type="EMBL" id="VAW19389.1"/>
    </source>
</evidence>
<dbReference type="GO" id="GO:0047475">
    <property type="term" value="F:phenylacetate-CoA ligase activity"/>
    <property type="evidence" value="ECO:0007669"/>
    <property type="project" value="UniProtKB-EC"/>
</dbReference>
<proteinExistence type="predicted"/>
<organism evidence="1">
    <name type="scientific">hydrothermal vent metagenome</name>
    <dbReference type="NCBI Taxonomy" id="652676"/>
    <lineage>
        <taxon>unclassified sequences</taxon>
        <taxon>metagenomes</taxon>
        <taxon>ecological metagenomes</taxon>
    </lineage>
</organism>
<dbReference type="EC" id="6.2.1.30" evidence="1"/>
<dbReference type="PANTHER" id="PTHR43845">
    <property type="entry name" value="BLR5969 PROTEIN"/>
    <property type="match status" value="1"/>
</dbReference>
<dbReference type="EMBL" id="UOEN01000469">
    <property type="protein sequence ID" value="VAW19389.1"/>
    <property type="molecule type" value="Genomic_DNA"/>
</dbReference>
<dbReference type="InterPro" id="IPR042099">
    <property type="entry name" value="ANL_N_sf"/>
</dbReference>
<name>A0A3B0U4K6_9ZZZZ</name>
<sequence>LAGMLESMGSSDVSIFGTYGFTESRCAWGECPTSNDLSSGYHLYPDKEIFEIVDPDTGEVKKEGEDGEIVYTSLDGRASSVLRYRTGDFVKGGITYEPCPHCHRSLPRLNSDITRLSNIKDLQLSKVKGSLVNFNNFSLAMAEVDLVDEWQIELKKKNDDPFEIDELNVYVSIEKECNKEVLEKEIGKQLLFATEVTPNEVIIVSREDMVDRLEIETANKEKRIIDNRPKD</sequence>
<accession>A0A3B0U4K6</accession>
<dbReference type="Gene3D" id="3.40.50.12780">
    <property type="entry name" value="N-terminal domain of ligase-like"/>
    <property type="match status" value="1"/>
</dbReference>
<dbReference type="PANTHER" id="PTHR43845:SF1">
    <property type="entry name" value="BLR5969 PROTEIN"/>
    <property type="match status" value="1"/>
</dbReference>
<feature type="non-terminal residue" evidence="1">
    <location>
        <position position="1"/>
    </location>
</feature>
<keyword evidence="1" id="KW-0436">Ligase</keyword>
<gene>
    <name evidence="1" type="ORF">MNBD_BACTEROID05-815</name>
</gene>
<protein>
    <submittedName>
        <fullName evidence="1">Phenylacetate-coenzyme A ligase</fullName>
        <ecNumber evidence="1">6.2.1.30</ecNumber>
    </submittedName>
</protein>
<reference evidence="1" key="1">
    <citation type="submission" date="2018-06" db="EMBL/GenBank/DDBJ databases">
        <authorList>
            <person name="Zhirakovskaya E."/>
        </authorList>
    </citation>
    <scope>NUCLEOTIDE SEQUENCE</scope>
</reference>